<dbReference type="AlphaFoldDB" id="A0A9W9T8T4"/>
<reference evidence="1" key="2">
    <citation type="journal article" date="2023" name="IMA Fungus">
        <title>Comparative genomic study of the Penicillium genus elucidates a diverse pangenome and 15 lateral gene transfer events.</title>
        <authorList>
            <person name="Petersen C."/>
            <person name="Sorensen T."/>
            <person name="Nielsen M.R."/>
            <person name="Sondergaard T.E."/>
            <person name="Sorensen J.L."/>
            <person name="Fitzpatrick D.A."/>
            <person name="Frisvad J.C."/>
            <person name="Nielsen K.L."/>
        </authorList>
    </citation>
    <scope>NUCLEOTIDE SEQUENCE</scope>
    <source>
        <strain evidence="1">IBT 20477</strain>
    </source>
</reference>
<sequence>MNLVDGVEVEGSAETLVSWERPSIKLVIMVVESILEKKKTWLDGCWKILKMIALSVLVENPLSSVLPLGSYSFDFCSCSQ</sequence>
<evidence type="ECO:0000313" key="2">
    <source>
        <dbReference type="Proteomes" id="UP001150942"/>
    </source>
</evidence>
<accession>A0A9W9T8T4</accession>
<evidence type="ECO:0000313" key="1">
    <source>
        <dbReference type="EMBL" id="KAJ5213591.1"/>
    </source>
</evidence>
<keyword evidence="2" id="KW-1185">Reference proteome</keyword>
<organism evidence="1 2">
    <name type="scientific">Penicillium cf. viridicatum</name>
    <dbReference type="NCBI Taxonomy" id="2972119"/>
    <lineage>
        <taxon>Eukaryota</taxon>
        <taxon>Fungi</taxon>
        <taxon>Dikarya</taxon>
        <taxon>Ascomycota</taxon>
        <taxon>Pezizomycotina</taxon>
        <taxon>Eurotiomycetes</taxon>
        <taxon>Eurotiomycetidae</taxon>
        <taxon>Eurotiales</taxon>
        <taxon>Aspergillaceae</taxon>
        <taxon>Penicillium</taxon>
    </lineage>
</organism>
<comment type="caution">
    <text evidence="1">The sequence shown here is derived from an EMBL/GenBank/DDBJ whole genome shotgun (WGS) entry which is preliminary data.</text>
</comment>
<name>A0A9W9T8T4_9EURO</name>
<dbReference type="Proteomes" id="UP001150942">
    <property type="component" value="Unassembled WGS sequence"/>
</dbReference>
<dbReference type="EMBL" id="JAPQKQ010000001">
    <property type="protein sequence ID" value="KAJ5213591.1"/>
    <property type="molecule type" value="Genomic_DNA"/>
</dbReference>
<reference evidence="1" key="1">
    <citation type="submission" date="2022-11" db="EMBL/GenBank/DDBJ databases">
        <authorList>
            <person name="Petersen C."/>
        </authorList>
    </citation>
    <scope>NUCLEOTIDE SEQUENCE</scope>
    <source>
        <strain evidence="1">IBT 20477</strain>
    </source>
</reference>
<gene>
    <name evidence="1" type="ORF">N7449_000760</name>
</gene>
<proteinExistence type="predicted"/>
<protein>
    <submittedName>
        <fullName evidence="1">Uncharacterized protein</fullName>
    </submittedName>
</protein>